<sequence>MNEASEDKNLPAPTPELFVSRELSWLEFNRRVLLESAEKSSALLERLKFISIYFSNLDEFFMVRIGSLSDQAHAAPEKRDEKTGMTAADQIAASFRKVRELRKTAKACWQSVLEEATRRGIDFVDPEKASARENELISRWFKESIRLLLSPLVVDRHHPFPFLRNCESYVISHLEGKGGKAALGIVPVGLLPPYTVFDLEGRKKVVFTADVVRRFARKIFSDRKVLESVVCRVTRNADIPVDETLLEYTDGGDFRDVMQEMLKKRRRLAVVRVQFATAPSRELQDAVCERLEVSSAECVTEEMPPDFSFGFSLASKLGAAAQGLLPTSRAPIDPVNFRGNAAETIRRRDLLLAYPFHSIKPFVRLLEEAADDPDVLSVRITLYRMCSHSKIAMALARAAENGKEVFCVLELRARFDEQNNIDYAETLERAGCTVIYGLPDYKVHAKLCLITYRTATGTRTITQIGTGNYNEKTSELYTDLSLITADPAVGRDAAKTFNALGVGAFPRSLETLWVAPNAFLDNVIAEIDEEILARQSGNADARIAIKVNGLNNLAVMRKLVEASRAGVRVELFVRGICCLRPGIPGETENISVRSVVGTYLEHSRIFAFGKNARERVFIGSGDLLNRNLVRRVEVFAKIRDPEIRAETLNILDAIRRDNLKAWEMFPDGSYRKPAESAAGLPPCDSQLALYAHFAEKAKKEQGAARVPAADRRGNDRSRGGFFSRLRALFASEPESGA</sequence>
<dbReference type="InterPro" id="IPR025200">
    <property type="entry name" value="PPK_C_dom2"/>
</dbReference>
<dbReference type="Pfam" id="PF17941">
    <property type="entry name" value="PP_kinase_C_1"/>
    <property type="match status" value="1"/>
</dbReference>
<proteinExistence type="inferred from homology"/>
<evidence type="ECO:0000256" key="1">
    <source>
        <dbReference type="ARBA" id="ARBA00022553"/>
    </source>
</evidence>
<feature type="domain" description="Polyphosphate kinase middle" evidence="8">
    <location>
        <begin position="133"/>
        <end position="311"/>
    </location>
</feature>
<protein>
    <recommendedName>
        <fullName evidence="6">Polyphosphate kinase</fullName>
        <ecNumber evidence="6">2.7.4.1</ecNumber>
    </recommendedName>
</protein>
<dbReference type="GO" id="GO:0009358">
    <property type="term" value="C:polyphosphate kinase complex"/>
    <property type="evidence" value="ECO:0007669"/>
    <property type="project" value="InterPro"/>
</dbReference>
<keyword evidence="3" id="KW-0547">Nucleotide-binding</keyword>
<organism evidence="12 13">
    <name type="scientific">Candidatus Spyradosoma merdigallinarum</name>
    <dbReference type="NCBI Taxonomy" id="2840950"/>
    <lineage>
        <taxon>Bacteria</taxon>
        <taxon>Pseudomonadati</taxon>
        <taxon>Verrucomicrobiota</taxon>
        <taxon>Opitutia</taxon>
        <taxon>Opitutia incertae sedis</taxon>
        <taxon>Candidatus Spyradosoma</taxon>
    </lineage>
</organism>
<feature type="domain" description="Polyphosphate kinase C-terminal" evidence="10">
    <location>
        <begin position="512"/>
        <end position="675"/>
    </location>
</feature>
<feature type="compositionally biased region" description="Basic and acidic residues" evidence="7">
    <location>
        <begin position="699"/>
        <end position="718"/>
    </location>
</feature>
<dbReference type="Proteomes" id="UP000886812">
    <property type="component" value="Unassembled WGS sequence"/>
</dbReference>
<dbReference type="AlphaFoldDB" id="A0A9D1NJI5"/>
<dbReference type="PIRSF" id="PIRSF015589">
    <property type="entry name" value="PP_kinase"/>
    <property type="match status" value="1"/>
</dbReference>
<comment type="caution">
    <text evidence="12">The sequence shown here is derived from an EMBL/GenBank/DDBJ whole genome shotgun (WGS) entry which is preliminary data.</text>
</comment>
<evidence type="ECO:0000256" key="5">
    <source>
        <dbReference type="ARBA" id="ARBA00022840"/>
    </source>
</evidence>
<comment type="function">
    <text evidence="6">Catalyzes the reversible transfer of the terminal phosphate of ATP to form a long-chain polyphosphate (polyP).</text>
</comment>
<evidence type="ECO:0000256" key="2">
    <source>
        <dbReference type="ARBA" id="ARBA00022679"/>
    </source>
</evidence>
<accession>A0A9D1NJI5</accession>
<evidence type="ECO:0000313" key="13">
    <source>
        <dbReference type="Proteomes" id="UP000886812"/>
    </source>
</evidence>
<dbReference type="GO" id="GO:0006799">
    <property type="term" value="P:polyphosphate biosynthetic process"/>
    <property type="evidence" value="ECO:0007669"/>
    <property type="project" value="InterPro"/>
</dbReference>
<keyword evidence="4 12" id="KW-0418">Kinase</keyword>
<dbReference type="Pfam" id="PF13090">
    <property type="entry name" value="PP_kinase_C"/>
    <property type="match status" value="1"/>
</dbReference>
<evidence type="ECO:0000256" key="6">
    <source>
        <dbReference type="RuleBase" id="RU003800"/>
    </source>
</evidence>
<feature type="domain" description="Polyphosphate kinase C-terminal" evidence="11">
    <location>
        <begin position="342"/>
        <end position="500"/>
    </location>
</feature>
<feature type="region of interest" description="Disordered" evidence="7">
    <location>
        <begin position="699"/>
        <end position="719"/>
    </location>
</feature>
<evidence type="ECO:0000256" key="7">
    <source>
        <dbReference type="SAM" id="MobiDB-lite"/>
    </source>
</evidence>
<comment type="similarity">
    <text evidence="6">Belongs to the polyphosphate kinase 1 (PPK1) family.</text>
</comment>
<dbReference type="Gene3D" id="3.30.870.10">
    <property type="entry name" value="Endonuclease Chain A"/>
    <property type="match status" value="2"/>
</dbReference>
<dbReference type="GO" id="GO:0008976">
    <property type="term" value="F:polyphosphate kinase activity"/>
    <property type="evidence" value="ECO:0007669"/>
    <property type="project" value="UniProtKB-EC"/>
</dbReference>
<dbReference type="EC" id="2.7.4.1" evidence="6"/>
<name>A0A9D1NJI5_9BACT</name>
<evidence type="ECO:0000259" key="8">
    <source>
        <dbReference type="Pfam" id="PF02503"/>
    </source>
</evidence>
<dbReference type="Pfam" id="PF02503">
    <property type="entry name" value="PP_kinase"/>
    <property type="match status" value="1"/>
</dbReference>
<dbReference type="InterPro" id="IPR041108">
    <property type="entry name" value="PP_kinase_C_1"/>
</dbReference>
<dbReference type="EMBL" id="DVOG01000113">
    <property type="protein sequence ID" value="HIV04352.1"/>
    <property type="molecule type" value="Genomic_DNA"/>
</dbReference>
<dbReference type="InterPro" id="IPR025198">
    <property type="entry name" value="PPK_N_dom"/>
</dbReference>
<dbReference type="Pfam" id="PF13089">
    <property type="entry name" value="PP_kinase_N"/>
    <property type="match status" value="1"/>
</dbReference>
<dbReference type="NCBIfam" id="TIGR03705">
    <property type="entry name" value="poly_P_kin"/>
    <property type="match status" value="1"/>
</dbReference>
<keyword evidence="5" id="KW-0067">ATP-binding</keyword>
<gene>
    <name evidence="12" type="primary">ppk1</name>
    <name evidence="12" type="ORF">IAC75_04280</name>
</gene>
<dbReference type="SUPFAM" id="SSF140356">
    <property type="entry name" value="PPK N-terminal domain-like"/>
    <property type="match status" value="1"/>
</dbReference>
<evidence type="ECO:0000313" key="12">
    <source>
        <dbReference type="EMBL" id="HIV04352.1"/>
    </source>
</evidence>
<evidence type="ECO:0000256" key="4">
    <source>
        <dbReference type="ARBA" id="ARBA00022777"/>
    </source>
</evidence>
<evidence type="ECO:0000259" key="9">
    <source>
        <dbReference type="Pfam" id="PF13089"/>
    </source>
</evidence>
<comment type="catalytic activity">
    <reaction evidence="6">
        <text>[phosphate](n) + ATP = [phosphate](n+1) + ADP</text>
        <dbReference type="Rhea" id="RHEA:19573"/>
        <dbReference type="Rhea" id="RHEA-COMP:9859"/>
        <dbReference type="Rhea" id="RHEA-COMP:14280"/>
        <dbReference type="ChEBI" id="CHEBI:16838"/>
        <dbReference type="ChEBI" id="CHEBI:30616"/>
        <dbReference type="ChEBI" id="CHEBI:456216"/>
        <dbReference type="EC" id="2.7.4.1"/>
    </reaction>
</comment>
<comment type="PTM">
    <text evidence="6">An intermediate of this reaction is the autophosphorylated ppk in which a phosphate is covalently linked to a histidine residue through a N-P bond.</text>
</comment>
<dbReference type="InterPro" id="IPR036830">
    <property type="entry name" value="PP_kinase_middle_dom_sf"/>
</dbReference>
<keyword evidence="1 6" id="KW-0597">Phosphoprotein</keyword>
<dbReference type="InterPro" id="IPR036832">
    <property type="entry name" value="PPK_N_dom_sf"/>
</dbReference>
<dbReference type="InterPro" id="IPR024953">
    <property type="entry name" value="PP_kinase_middle"/>
</dbReference>
<feature type="domain" description="Polyphosphate kinase N-terminal" evidence="9">
    <location>
        <begin position="18"/>
        <end position="123"/>
    </location>
</feature>
<evidence type="ECO:0000256" key="3">
    <source>
        <dbReference type="ARBA" id="ARBA00022741"/>
    </source>
</evidence>
<dbReference type="PANTHER" id="PTHR30218">
    <property type="entry name" value="POLYPHOSPHATE KINASE"/>
    <property type="match status" value="1"/>
</dbReference>
<reference evidence="12" key="1">
    <citation type="submission" date="2020-10" db="EMBL/GenBank/DDBJ databases">
        <authorList>
            <person name="Gilroy R."/>
        </authorList>
    </citation>
    <scope>NUCLEOTIDE SEQUENCE</scope>
    <source>
        <strain evidence="12">10669</strain>
    </source>
</reference>
<keyword evidence="2 6" id="KW-0808">Transferase</keyword>
<dbReference type="InterPro" id="IPR003414">
    <property type="entry name" value="PP_kinase"/>
</dbReference>
<dbReference type="Gene3D" id="1.20.58.310">
    <property type="entry name" value="Polyphosphate kinase N-terminal domain"/>
    <property type="match status" value="1"/>
</dbReference>
<evidence type="ECO:0000259" key="11">
    <source>
        <dbReference type="Pfam" id="PF17941"/>
    </source>
</evidence>
<reference evidence="12" key="2">
    <citation type="journal article" date="2021" name="PeerJ">
        <title>Extensive microbial diversity within the chicken gut microbiome revealed by metagenomics and culture.</title>
        <authorList>
            <person name="Gilroy R."/>
            <person name="Ravi A."/>
            <person name="Getino M."/>
            <person name="Pursley I."/>
            <person name="Horton D.L."/>
            <person name="Alikhan N.F."/>
            <person name="Baker D."/>
            <person name="Gharbi K."/>
            <person name="Hall N."/>
            <person name="Watson M."/>
            <person name="Adriaenssens E.M."/>
            <person name="Foster-Nyarko E."/>
            <person name="Jarju S."/>
            <person name="Secka A."/>
            <person name="Antonio M."/>
            <person name="Oren A."/>
            <person name="Chaudhuri R.R."/>
            <person name="La Ragione R."/>
            <person name="Hildebrand F."/>
            <person name="Pallen M.J."/>
        </authorList>
    </citation>
    <scope>NUCLEOTIDE SEQUENCE</scope>
    <source>
        <strain evidence="12">10669</strain>
    </source>
</reference>
<dbReference type="Gene3D" id="3.30.1840.10">
    <property type="entry name" value="Polyphosphate kinase middle domain"/>
    <property type="match status" value="1"/>
</dbReference>
<dbReference type="PANTHER" id="PTHR30218:SF0">
    <property type="entry name" value="POLYPHOSPHATE KINASE"/>
    <property type="match status" value="1"/>
</dbReference>
<dbReference type="SUPFAM" id="SSF56024">
    <property type="entry name" value="Phospholipase D/nuclease"/>
    <property type="match status" value="2"/>
</dbReference>
<dbReference type="GO" id="GO:0005524">
    <property type="term" value="F:ATP binding"/>
    <property type="evidence" value="ECO:0007669"/>
    <property type="project" value="UniProtKB-KW"/>
</dbReference>
<dbReference type="SUPFAM" id="SSF143724">
    <property type="entry name" value="PHP14-like"/>
    <property type="match status" value="1"/>
</dbReference>
<evidence type="ECO:0000259" key="10">
    <source>
        <dbReference type="Pfam" id="PF13090"/>
    </source>
</evidence>